<feature type="compositionally biased region" description="Basic and acidic residues" evidence="5">
    <location>
        <begin position="64"/>
        <end position="84"/>
    </location>
</feature>
<protein>
    <submittedName>
        <fullName evidence="7">Integrin alpha-PS2</fullName>
    </submittedName>
</protein>
<evidence type="ECO:0000313" key="7">
    <source>
        <dbReference type="EMBL" id="GFY38594.1"/>
    </source>
</evidence>
<comment type="caution">
    <text evidence="7">The sequence shown here is derived from an EMBL/GenBank/DDBJ whole genome shotgun (WGS) entry which is preliminary data.</text>
</comment>
<dbReference type="Gene3D" id="2.60.40.1530">
    <property type="entry name" value="ntegrin, alpha v. Chain A, domain 4"/>
    <property type="match status" value="1"/>
</dbReference>
<proteinExistence type="predicted"/>
<feature type="region of interest" description="Disordered" evidence="5">
    <location>
        <begin position="63"/>
        <end position="84"/>
    </location>
</feature>
<dbReference type="GO" id="GO:0016020">
    <property type="term" value="C:membrane"/>
    <property type="evidence" value="ECO:0007669"/>
    <property type="project" value="UniProtKB-SubCell"/>
</dbReference>
<dbReference type="Proteomes" id="UP000886998">
    <property type="component" value="Unassembled WGS sequence"/>
</dbReference>
<dbReference type="AlphaFoldDB" id="A0A8X6WQN5"/>
<evidence type="ECO:0000256" key="3">
    <source>
        <dbReference type="ARBA" id="ARBA00023136"/>
    </source>
</evidence>
<evidence type="ECO:0000256" key="1">
    <source>
        <dbReference type="ARBA" id="ARBA00004479"/>
    </source>
</evidence>
<dbReference type="GO" id="GO:0007229">
    <property type="term" value="P:integrin-mediated signaling pathway"/>
    <property type="evidence" value="ECO:0007669"/>
    <property type="project" value="UniProtKB-KW"/>
</dbReference>
<dbReference type="InterPro" id="IPR032695">
    <property type="entry name" value="Integrin_dom_sf"/>
</dbReference>
<sequence>MLSSNYSIWKPQIITKRRCPAGRQKVGNRGPSMVREAEVDILWPTYTLQERPLLYLMEQPEVQGKGKCEEVQGQSKESESKYTL</sequence>
<evidence type="ECO:0000256" key="4">
    <source>
        <dbReference type="ARBA" id="ARBA00023180"/>
    </source>
</evidence>
<gene>
    <name evidence="7" type="primary">if_1</name>
    <name evidence="7" type="ORF">TNIN_439651</name>
</gene>
<keyword evidence="4" id="KW-0325">Glycoprotein</keyword>
<dbReference type="SUPFAM" id="SSF69179">
    <property type="entry name" value="Integrin domains"/>
    <property type="match status" value="1"/>
</dbReference>
<evidence type="ECO:0000256" key="2">
    <source>
        <dbReference type="ARBA" id="ARBA00023037"/>
    </source>
</evidence>
<dbReference type="GO" id="GO:0007157">
    <property type="term" value="P:heterophilic cell-cell adhesion via plasma membrane cell adhesion molecules"/>
    <property type="evidence" value="ECO:0007669"/>
    <property type="project" value="UniProtKB-ARBA"/>
</dbReference>
<keyword evidence="2 7" id="KW-0401">Integrin</keyword>
<evidence type="ECO:0000259" key="6">
    <source>
        <dbReference type="Pfam" id="PF20806"/>
    </source>
</evidence>
<comment type="subcellular location">
    <subcellularLocation>
        <location evidence="1">Membrane</location>
        <topology evidence="1">Single-pass type I membrane protein</topology>
    </subcellularLocation>
</comment>
<name>A0A8X6WQN5_9ARAC</name>
<organism evidence="7 8">
    <name type="scientific">Trichonephila inaurata madagascariensis</name>
    <dbReference type="NCBI Taxonomy" id="2747483"/>
    <lineage>
        <taxon>Eukaryota</taxon>
        <taxon>Metazoa</taxon>
        <taxon>Ecdysozoa</taxon>
        <taxon>Arthropoda</taxon>
        <taxon>Chelicerata</taxon>
        <taxon>Arachnida</taxon>
        <taxon>Araneae</taxon>
        <taxon>Araneomorphae</taxon>
        <taxon>Entelegynae</taxon>
        <taxon>Araneoidea</taxon>
        <taxon>Nephilidae</taxon>
        <taxon>Trichonephila</taxon>
        <taxon>Trichonephila inaurata</taxon>
    </lineage>
</organism>
<feature type="domain" description="Integrin alpha third immunoglobulin-like" evidence="6">
    <location>
        <begin position="25"/>
        <end position="70"/>
    </location>
</feature>
<dbReference type="InterPro" id="IPR048286">
    <property type="entry name" value="Integrin_alpha_Ig-like_3"/>
</dbReference>
<reference evidence="7" key="1">
    <citation type="submission" date="2020-08" db="EMBL/GenBank/DDBJ databases">
        <title>Multicomponent nature underlies the extraordinary mechanical properties of spider dragline silk.</title>
        <authorList>
            <person name="Kono N."/>
            <person name="Nakamura H."/>
            <person name="Mori M."/>
            <person name="Yoshida Y."/>
            <person name="Ohtoshi R."/>
            <person name="Malay A.D."/>
            <person name="Moran D.A.P."/>
            <person name="Tomita M."/>
            <person name="Numata K."/>
            <person name="Arakawa K."/>
        </authorList>
    </citation>
    <scope>NUCLEOTIDE SEQUENCE</scope>
</reference>
<dbReference type="OrthoDB" id="5317514at2759"/>
<evidence type="ECO:0000313" key="8">
    <source>
        <dbReference type="Proteomes" id="UP000886998"/>
    </source>
</evidence>
<evidence type="ECO:0000256" key="5">
    <source>
        <dbReference type="SAM" id="MobiDB-lite"/>
    </source>
</evidence>
<accession>A0A8X6WQN5</accession>
<keyword evidence="3" id="KW-0472">Membrane</keyword>
<keyword evidence="8" id="KW-1185">Reference proteome</keyword>
<dbReference type="Pfam" id="PF20806">
    <property type="entry name" value="Integrin_A_Ig_3"/>
    <property type="match status" value="1"/>
</dbReference>
<dbReference type="EMBL" id="BMAV01000942">
    <property type="protein sequence ID" value="GFY38594.1"/>
    <property type="molecule type" value="Genomic_DNA"/>
</dbReference>